<comment type="caution">
    <text evidence="1">The sequence shown here is derived from an EMBL/GenBank/DDBJ whole genome shotgun (WGS) entry which is preliminary data.</text>
</comment>
<name>A0A3M2W8M9_PSEYM</name>
<dbReference type="Proteomes" id="UP000282378">
    <property type="component" value="Unassembled WGS sequence"/>
</dbReference>
<dbReference type="AlphaFoldDB" id="A0A3M2W8M9"/>
<dbReference type="EMBL" id="RBNL01003596">
    <property type="protein sequence ID" value="RML47880.1"/>
    <property type="molecule type" value="Genomic_DNA"/>
</dbReference>
<evidence type="ECO:0000313" key="1">
    <source>
        <dbReference type="EMBL" id="RML47880.1"/>
    </source>
</evidence>
<organism evidence="1 2">
    <name type="scientific">Pseudomonas syringae pv. maculicola</name>
    <dbReference type="NCBI Taxonomy" id="59511"/>
    <lineage>
        <taxon>Bacteria</taxon>
        <taxon>Pseudomonadati</taxon>
        <taxon>Pseudomonadota</taxon>
        <taxon>Gammaproteobacteria</taxon>
        <taxon>Pseudomonadales</taxon>
        <taxon>Pseudomonadaceae</taxon>
        <taxon>Pseudomonas</taxon>
    </lineage>
</organism>
<accession>A0A3M2W8M9</accession>
<protein>
    <submittedName>
        <fullName evidence="1">Uncharacterized protein</fullName>
    </submittedName>
</protein>
<sequence length="56" mass="6034">MNGVMQTTQAIDGINTATEKQRLSAQEVETLITELHKANLTSYSQTLDKGSIGQPA</sequence>
<evidence type="ECO:0000313" key="2">
    <source>
        <dbReference type="Proteomes" id="UP000282378"/>
    </source>
</evidence>
<reference evidence="1 2" key="1">
    <citation type="submission" date="2018-08" db="EMBL/GenBank/DDBJ databases">
        <title>Recombination of ecologically and evolutionarily significant loci maintains genetic cohesion in the Pseudomonas syringae species complex.</title>
        <authorList>
            <person name="Dillon M."/>
            <person name="Thakur S."/>
            <person name="Almeida R.N.D."/>
            <person name="Weir B.S."/>
            <person name="Guttman D.S."/>
        </authorList>
    </citation>
    <scope>NUCLEOTIDE SEQUENCE [LARGE SCALE GENOMIC DNA]</scope>
    <source>
        <strain evidence="1 2">88_10</strain>
    </source>
</reference>
<gene>
    <name evidence="1" type="ORF">APX70_200551</name>
</gene>
<proteinExistence type="predicted"/>